<gene>
    <name evidence="1" type="ORF">AG1IA_10311</name>
</gene>
<sequence>MDAAEKKRGLSSKVKHVWNRLFNSPGQSRPPTLTSISGDFSCAIGGEHTWGQLCKPRFYP</sequence>
<accession>L8WGZ4</accession>
<organism evidence="1 2">
    <name type="scientific">Thanatephorus cucumeris (strain AG1-IA)</name>
    <name type="common">Rice sheath blight fungus</name>
    <name type="synonym">Rhizoctonia solani</name>
    <dbReference type="NCBI Taxonomy" id="983506"/>
    <lineage>
        <taxon>Eukaryota</taxon>
        <taxon>Fungi</taxon>
        <taxon>Dikarya</taxon>
        <taxon>Basidiomycota</taxon>
        <taxon>Agaricomycotina</taxon>
        <taxon>Agaricomycetes</taxon>
        <taxon>Cantharellales</taxon>
        <taxon>Ceratobasidiaceae</taxon>
        <taxon>Rhizoctonia</taxon>
        <taxon>Rhizoctonia solani AG-1</taxon>
    </lineage>
</organism>
<name>L8WGZ4_THACA</name>
<dbReference type="EMBL" id="AFRT01005768">
    <property type="protein sequence ID" value="ELU35659.1"/>
    <property type="molecule type" value="Genomic_DNA"/>
</dbReference>
<dbReference type="AlphaFoldDB" id="L8WGZ4"/>
<comment type="caution">
    <text evidence="1">The sequence shown here is derived from an EMBL/GenBank/DDBJ whole genome shotgun (WGS) entry which is preliminary data.</text>
</comment>
<proteinExistence type="predicted"/>
<dbReference type="HOGENOM" id="CLU_2943416_0_0_1"/>
<dbReference type="Proteomes" id="UP000011668">
    <property type="component" value="Unassembled WGS sequence"/>
</dbReference>
<keyword evidence="2" id="KW-1185">Reference proteome</keyword>
<reference evidence="1 2" key="1">
    <citation type="journal article" date="2013" name="Nat. Commun.">
        <title>The evolution and pathogenic mechanisms of the rice sheath blight pathogen.</title>
        <authorList>
            <person name="Zheng A."/>
            <person name="Lin R."/>
            <person name="Xu L."/>
            <person name="Qin P."/>
            <person name="Tang C."/>
            <person name="Ai P."/>
            <person name="Zhang D."/>
            <person name="Liu Y."/>
            <person name="Sun Z."/>
            <person name="Feng H."/>
            <person name="Wang Y."/>
            <person name="Chen Y."/>
            <person name="Liang X."/>
            <person name="Fu R."/>
            <person name="Li Q."/>
            <person name="Zhang J."/>
            <person name="Yu X."/>
            <person name="Xie Z."/>
            <person name="Ding L."/>
            <person name="Guan P."/>
            <person name="Tang J."/>
            <person name="Liang Y."/>
            <person name="Wang S."/>
            <person name="Deng Q."/>
            <person name="Li S."/>
            <person name="Zhu J."/>
            <person name="Wang L."/>
            <person name="Liu H."/>
            <person name="Li P."/>
        </authorList>
    </citation>
    <scope>NUCLEOTIDE SEQUENCE [LARGE SCALE GENOMIC DNA]</scope>
    <source>
        <strain evidence="2">AG-1 IA</strain>
    </source>
</reference>
<evidence type="ECO:0000313" key="1">
    <source>
        <dbReference type="EMBL" id="ELU35659.1"/>
    </source>
</evidence>
<protein>
    <submittedName>
        <fullName evidence="1">Uncharacterized protein</fullName>
    </submittedName>
</protein>
<evidence type="ECO:0000313" key="2">
    <source>
        <dbReference type="Proteomes" id="UP000011668"/>
    </source>
</evidence>